<accession>A0A164NMW1</accession>
<dbReference type="InterPro" id="IPR037175">
    <property type="entry name" value="KFase_sf"/>
</dbReference>
<dbReference type="InterPro" id="IPR007325">
    <property type="entry name" value="KFase/CYL"/>
</dbReference>
<dbReference type="GO" id="GO:0004061">
    <property type="term" value="F:arylformamidase activity"/>
    <property type="evidence" value="ECO:0007669"/>
    <property type="project" value="InterPro"/>
</dbReference>
<protein>
    <recommendedName>
        <fullName evidence="3">Cyclase family protein</fullName>
    </recommendedName>
</protein>
<dbReference type="Proteomes" id="UP000076512">
    <property type="component" value="Unassembled WGS sequence"/>
</dbReference>
<dbReference type="GO" id="GO:0019441">
    <property type="term" value="P:L-tryptophan catabolic process to kynurenine"/>
    <property type="evidence" value="ECO:0007669"/>
    <property type="project" value="InterPro"/>
</dbReference>
<proteinExistence type="predicted"/>
<dbReference type="STRING" id="455432.AWN90_24770"/>
<reference evidence="1 2" key="1">
    <citation type="submission" date="2016-04" db="EMBL/GenBank/DDBJ databases">
        <authorList>
            <person name="Evans L.H."/>
            <person name="Alamgir A."/>
            <person name="Owens N."/>
            <person name="Weber N.D."/>
            <person name="Virtaneva K."/>
            <person name="Barbian K."/>
            <person name="Babar A."/>
            <person name="Rosenke K."/>
        </authorList>
    </citation>
    <scope>NUCLEOTIDE SEQUENCE [LARGE SCALE GENOMIC DNA]</scope>
    <source>
        <strain evidence="1 2">IFM 0406</strain>
    </source>
</reference>
<evidence type="ECO:0008006" key="3">
    <source>
        <dbReference type="Google" id="ProtNLM"/>
    </source>
</evidence>
<dbReference type="OrthoDB" id="7067800at2"/>
<organism evidence="1 2">
    <name type="scientific">Nocardia terpenica</name>
    <dbReference type="NCBI Taxonomy" id="455432"/>
    <lineage>
        <taxon>Bacteria</taxon>
        <taxon>Bacillati</taxon>
        <taxon>Actinomycetota</taxon>
        <taxon>Actinomycetes</taxon>
        <taxon>Mycobacteriales</taxon>
        <taxon>Nocardiaceae</taxon>
        <taxon>Nocardia</taxon>
    </lineage>
</organism>
<dbReference type="AlphaFoldDB" id="A0A164NMW1"/>
<dbReference type="RefSeq" id="WP_067595725.1">
    <property type="nucleotide sequence ID" value="NZ_JABMCZ010000005.1"/>
</dbReference>
<sequence>METVEWRVEFDAAVTFSNGGSLRVEGFRLDIPGEDISDAALGELFVRHLGLLMVGTVAIGGKRLIRESHKGSRGADASGPVSRKVVELGRVICDDMITHPGVSGPQISDHLSRITLVANTGVGIGGVADLEGIVVRLTGADDPAIERAALAAHEVTGRAVLIHTGWDRHWGSEDYLHGHPYLTADAVDWLVAQRPALVGIDSRNIDGTGPAHTALLAAGIPIVEHLFGLNRLPPNGFRFHAAPLAVAGVGTYPVRAYAVVGG</sequence>
<dbReference type="EMBL" id="LWGR01000005">
    <property type="protein sequence ID" value="KZM74534.1"/>
    <property type="molecule type" value="Genomic_DNA"/>
</dbReference>
<gene>
    <name evidence="1" type="ORF">AWN90_24770</name>
</gene>
<comment type="caution">
    <text evidence="1">The sequence shown here is derived from an EMBL/GenBank/DDBJ whole genome shotgun (WGS) entry which is preliminary data.</text>
</comment>
<dbReference type="PANTHER" id="PTHR31118:SF32">
    <property type="entry name" value="KYNURENINE FORMAMIDASE"/>
    <property type="match status" value="1"/>
</dbReference>
<dbReference type="Pfam" id="PF04199">
    <property type="entry name" value="Cyclase"/>
    <property type="match status" value="1"/>
</dbReference>
<keyword evidence="2" id="KW-1185">Reference proteome</keyword>
<evidence type="ECO:0000313" key="2">
    <source>
        <dbReference type="Proteomes" id="UP000076512"/>
    </source>
</evidence>
<name>A0A164NMW1_9NOCA</name>
<dbReference type="SUPFAM" id="SSF102198">
    <property type="entry name" value="Putative cyclase"/>
    <property type="match status" value="1"/>
</dbReference>
<dbReference type="PANTHER" id="PTHR31118">
    <property type="entry name" value="CYCLASE-LIKE PROTEIN 2"/>
    <property type="match status" value="1"/>
</dbReference>
<dbReference type="Gene3D" id="3.50.30.50">
    <property type="entry name" value="Putative cyclase"/>
    <property type="match status" value="1"/>
</dbReference>
<evidence type="ECO:0000313" key="1">
    <source>
        <dbReference type="EMBL" id="KZM74534.1"/>
    </source>
</evidence>